<evidence type="ECO:0000256" key="2">
    <source>
        <dbReference type="ARBA" id="ARBA00022989"/>
    </source>
</evidence>
<dbReference type="GO" id="GO:0004888">
    <property type="term" value="F:transmembrane signaling receptor activity"/>
    <property type="evidence" value="ECO:0007669"/>
    <property type="project" value="InterPro"/>
</dbReference>
<evidence type="ECO:0000259" key="8">
    <source>
        <dbReference type="PROSITE" id="PS50885"/>
    </source>
</evidence>
<reference evidence="9 10" key="1">
    <citation type="submission" date="2016-09" db="EMBL/GenBank/DDBJ databases">
        <title>Couchioplanes caeruleus draft genome sequence.</title>
        <authorList>
            <person name="Sheehan J."/>
            <person name="Caffrey P."/>
        </authorList>
    </citation>
    <scope>NUCLEOTIDE SEQUENCE [LARGE SCALE GENOMIC DNA]</scope>
    <source>
        <strain evidence="9 10">DSM 43634</strain>
    </source>
</reference>
<proteinExistence type="inferred from homology"/>
<keyword evidence="10" id="KW-1185">Reference proteome</keyword>
<dbReference type="GO" id="GO:0007165">
    <property type="term" value="P:signal transduction"/>
    <property type="evidence" value="ECO:0007669"/>
    <property type="project" value="UniProtKB-KW"/>
</dbReference>
<comment type="caution">
    <text evidence="9">The sequence shown here is derived from an EMBL/GenBank/DDBJ whole genome shotgun (WGS) entry which is preliminary data.</text>
</comment>
<organism evidence="9 10">
    <name type="scientific">Couchioplanes caeruleus subsp. caeruleus</name>
    <dbReference type="NCBI Taxonomy" id="56427"/>
    <lineage>
        <taxon>Bacteria</taxon>
        <taxon>Bacillati</taxon>
        <taxon>Actinomycetota</taxon>
        <taxon>Actinomycetes</taxon>
        <taxon>Micromonosporales</taxon>
        <taxon>Micromonosporaceae</taxon>
        <taxon>Couchioplanes</taxon>
    </lineage>
</organism>
<dbReference type="SMART" id="SM00304">
    <property type="entry name" value="HAMP"/>
    <property type="match status" value="1"/>
</dbReference>
<evidence type="ECO:0000313" key="10">
    <source>
        <dbReference type="Proteomes" id="UP000182486"/>
    </source>
</evidence>
<protein>
    <recommendedName>
        <fullName evidence="11">Methyl-accepting chemotaxis protein</fullName>
    </recommendedName>
</protein>
<gene>
    <name evidence="9" type="ORF">BG844_15605</name>
</gene>
<dbReference type="SUPFAM" id="SSF58104">
    <property type="entry name" value="Methyl-accepting chemotaxis protein (MCP) signaling domain"/>
    <property type="match status" value="1"/>
</dbReference>
<feature type="domain" description="HAMP" evidence="8">
    <location>
        <begin position="209"/>
        <end position="261"/>
    </location>
</feature>
<dbReference type="PRINTS" id="PR00260">
    <property type="entry name" value="CHEMTRNSDUCR"/>
</dbReference>
<feature type="transmembrane region" description="Helical" evidence="6">
    <location>
        <begin position="12"/>
        <end position="39"/>
    </location>
</feature>
<dbReference type="PROSITE" id="PS50111">
    <property type="entry name" value="CHEMOTAXIS_TRANSDUC_2"/>
    <property type="match status" value="1"/>
</dbReference>
<keyword evidence="2 6" id="KW-1133">Transmembrane helix</keyword>
<dbReference type="CDD" id="cd06225">
    <property type="entry name" value="HAMP"/>
    <property type="match status" value="1"/>
</dbReference>
<keyword evidence="6" id="KW-0472">Membrane</keyword>
<keyword evidence="3 5" id="KW-0807">Transducer</keyword>
<evidence type="ECO:0000256" key="5">
    <source>
        <dbReference type="PROSITE-ProRule" id="PRU00284"/>
    </source>
</evidence>
<dbReference type="InterPro" id="IPR004089">
    <property type="entry name" value="MCPsignal_dom"/>
</dbReference>
<evidence type="ECO:0000256" key="6">
    <source>
        <dbReference type="SAM" id="Phobius"/>
    </source>
</evidence>
<evidence type="ECO:0008006" key="11">
    <source>
        <dbReference type="Google" id="ProtNLM"/>
    </source>
</evidence>
<dbReference type="Proteomes" id="UP000182486">
    <property type="component" value="Unassembled WGS sequence"/>
</dbReference>
<evidence type="ECO:0000313" key="9">
    <source>
        <dbReference type="EMBL" id="OJF13395.1"/>
    </source>
</evidence>
<evidence type="ECO:0000256" key="4">
    <source>
        <dbReference type="ARBA" id="ARBA00029447"/>
    </source>
</evidence>
<feature type="domain" description="Methyl-accepting transducer" evidence="7">
    <location>
        <begin position="273"/>
        <end position="495"/>
    </location>
</feature>
<dbReference type="PROSITE" id="PS50885">
    <property type="entry name" value="HAMP"/>
    <property type="match status" value="1"/>
</dbReference>
<dbReference type="Gene3D" id="1.10.287.950">
    <property type="entry name" value="Methyl-accepting chemotaxis protein"/>
    <property type="match status" value="1"/>
</dbReference>
<dbReference type="AlphaFoldDB" id="A0A1K0GVI1"/>
<dbReference type="SMART" id="SM00283">
    <property type="entry name" value="MA"/>
    <property type="match status" value="1"/>
</dbReference>
<dbReference type="EMBL" id="MEIA01000159">
    <property type="protein sequence ID" value="OJF13395.1"/>
    <property type="molecule type" value="Genomic_DNA"/>
</dbReference>
<sequence length="524" mass="53863">MRAGSWVRDRRVSAKILAVAGVAVAGTVITGILSLVGIADLQSTRAQELQRAVPYVSHLNEAALAAKAAANDERGYFIGGDTKFRDEALGRKKTVDEGLAAARSLGGPAEQATVDQLKSKTDAWFAAVEAEFKTYETDPKAAVAAAMGPNRDLRKAYETAMGEEIDRASDAVVAGHEFDSTVTTTRTVVLVSLVVAVALAIALALAVSRMILGPLRRVSGVLDAMAAGDLTRDAQVDQRDELGQMAGNLRRATTTLREAVGDLARHSGELGTAADSLARTSRDSAAGAEAGARQAGSVAESAALMSTNIQTVAAGAEEMGASIREIGESATQAAGVASRAVDVTAATSGVMAKLGESSMEIGNVVKVITAIAEQTNLLALNATIEAARAGEAGKGFAVVASEVKDLAQETAKATEDISQRVAAIQADTTGAVTAIEEISEIIARISDFQTTIASAVEEQSVTTAEMSRNVAEAATAGGQVASTITDVAHSVQLTTVGVGEADRAAGQLAAMSVDLKRIVERFVV</sequence>
<keyword evidence="1 6" id="KW-0812">Transmembrane</keyword>
<feature type="transmembrane region" description="Helical" evidence="6">
    <location>
        <begin position="188"/>
        <end position="207"/>
    </location>
</feature>
<name>A0A1K0GVI1_9ACTN</name>
<evidence type="ECO:0000256" key="1">
    <source>
        <dbReference type="ARBA" id="ARBA00022692"/>
    </source>
</evidence>
<accession>A0A1K0GVI1</accession>
<dbReference type="InterPro" id="IPR003660">
    <property type="entry name" value="HAMP_dom"/>
</dbReference>
<dbReference type="PANTHER" id="PTHR32089:SF112">
    <property type="entry name" value="LYSOZYME-LIKE PROTEIN-RELATED"/>
    <property type="match status" value="1"/>
</dbReference>
<dbReference type="GO" id="GO:0016020">
    <property type="term" value="C:membrane"/>
    <property type="evidence" value="ECO:0007669"/>
    <property type="project" value="InterPro"/>
</dbReference>
<comment type="similarity">
    <text evidence="4">Belongs to the methyl-accepting chemotaxis (MCP) protein family.</text>
</comment>
<dbReference type="PANTHER" id="PTHR32089">
    <property type="entry name" value="METHYL-ACCEPTING CHEMOTAXIS PROTEIN MCPB"/>
    <property type="match status" value="1"/>
</dbReference>
<evidence type="ECO:0000256" key="3">
    <source>
        <dbReference type="ARBA" id="ARBA00023224"/>
    </source>
</evidence>
<dbReference type="GO" id="GO:0006935">
    <property type="term" value="P:chemotaxis"/>
    <property type="evidence" value="ECO:0007669"/>
    <property type="project" value="InterPro"/>
</dbReference>
<dbReference type="InterPro" id="IPR004090">
    <property type="entry name" value="Chemotax_Me-accpt_rcpt"/>
</dbReference>
<evidence type="ECO:0000259" key="7">
    <source>
        <dbReference type="PROSITE" id="PS50111"/>
    </source>
</evidence>
<dbReference type="Pfam" id="PF00672">
    <property type="entry name" value="HAMP"/>
    <property type="match status" value="1"/>
</dbReference>
<dbReference type="Pfam" id="PF00015">
    <property type="entry name" value="MCPsignal"/>
    <property type="match status" value="1"/>
</dbReference>